<dbReference type="PANTHER" id="PTHR41287:SF1">
    <property type="entry name" value="PROTEIN YMFN"/>
    <property type="match status" value="1"/>
</dbReference>
<keyword evidence="3" id="KW-1185">Reference proteome</keyword>
<name>A0A844GGS6_9NEIS</name>
<dbReference type="InterPro" id="IPR005021">
    <property type="entry name" value="Terminase_largesu-like"/>
</dbReference>
<organism evidence="2 3">
    <name type="scientific">Paludibacterium denitrificans</name>
    <dbReference type="NCBI Taxonomy" id="2675226"/>
    <lineage>
        <taxon>Bacteria</taxon>
        <taxon>Pseudomonadati</taxon>
        <taxon>Pseudomonadota</taxon>
        <taxon>Betaproteobacteria</taxon>
        <taxon>Neisseriales</taxon>
        <taxon>Chromobacteriaceae</taxon>
        <taxon>Paludibacterium</taxon>
    </lineage>
</organism>
<dbReference type="AlphaFoldDB" id="A0A844GGS6"/>
<dbReference type="EMBL" id="WLYX01000001">
    <property type="protein sequence ID" value="MTD34087.1"/>
    <property type="molecule type" value="Genomic_DNA"/>
</dbReference>
<accession>A0A844GGS6</accession>
<protein>
    <recommendedName>
        <fullName evidence="1">Terminase large subunit-like endonuclease domain-containing protein</fullName>
    </recommendedName>
</protein>
<evidence type="ECO:0000313" key="3">
    <source>
        <dbReference type="Proteomes" id="UP000446658"/>
    </source>
</evidence>
<gene>
    <name evidence="2" type="ORF">GKE73_16840</name>
</gene>
<feature type="domain" description="Terminase large subunit-like endonuclease" evidence="1">
    <location>
        <begin position="12"/>
        <end position="161"/>
    </location>
</feature>
<sequence>MVLCRFFIPEDNMLVRDQKDRVSYTAWARNGYIIPTAGTQIDQEAIRRQIIDDAASFEIQSIGFDAWNAGKIATELMEDGMEMVALTQNFQNLSEPSKELEAKILAGGFAHGGQPVLRWMAGNVVVLRDTNDNYRPNKKRSRERIDGIVALVMALNRAMYHAPEETVRLAYEDEVYL</sequence>
<evidence type="ECO:0000313" key="2">
    <source>
        <dbReference type="EMBL" id="MTD34087.1"/>
    </source>
</evidence>
<proteinExistence type="predicted"/>
<dbReference type="InterPro" id="IPR046462">
    <property type="entry name" value="TerL_nuclease"/>
</dbReference>
<reference evidence="2 3" key="1">
    <citation type="submission" date="2019-11" db="EMBL/GenBank/DDBJ databases">
        <title>Draft genome sequence of Paludibacterium sp. dN18-1.</title>
        <authorList>
            <person name="Im W.-T."/>
        </authorList>
    </citation>
    <scope>NUCLEOTIDE SEQUENCE [LARGE SCALE GENOMIC DNA]</scope>
    <source>
        <strain evidence="3">dN 18-1</strain>
    </source>
</reference>
<dbReference type="GO" id="GO:0004519">
    <property type="term" value="F:endonuclease activity"/>
    <property type="evidence" value="ECO:0007669"/>
    <property type="project" value="InterPro"/>
</dbReference>
<dbReference type="Proteomes" id="UP000446658">
    <property type="component" value="Unassembled WGS sequence"/>
</dbReference>
<dbReference type="Pfam" id="PF20441">
    <property type="entry name" value="TerL_nuclease"/>
    <property type="match status" value="1"/>
</dbReference>
<dbReference type="PANTHER" id="PTHR41287">
    <property type="match status" value="1"/>
</dbReference>
<comment type="caution">
    <text evidence="2">The sequence shown here is derived from an EMBL/GenBank/DDBJ whole genome shotgun (WGS) entry which is preliminary data.</text>
</comment>
<evidence type="ECO:0000259" key="1">
    <source>
        <dbReference type="Pfam" id="PF20441"/>
    </source>
</evidence>